<dbReference type="EMBL" id="CP076448">
    <property type="protein sequence ID" value="QXM24160.1"/>
    <property type="molecule type" value="Genomic_DNA"/>
</dbReference>
<dbReference type="RefSeq" id="WP_218285143.1">
    <property type="nucleotide sequence ID" value="NZ_CP076448.1"/>
</dbReference>
<dbReference type="Pfam" id="PF05013">
    <property type="entry name" value="FGase"/>
    <property type="match status" value="1"/>
</dbReference>
<dbReference type="InterPro" id="IPR007709">
    <property type="entry name" value="N-FG_amidohydro"/>
</dbReference>
<evidence type="ECO:0000313" key="1">
    <source>
        <dbReference type="EMBL" id="QXM24160.1"/>
    </source>
</evidence>
<evidence type="ECO:0000313" key="2">
    <source>
        <dbReference type="Proteomes" id="UP000694001"/>
    </source>
</evidence>
<sequence length="295" mass="32870">MDLPVRPDTSNAVETAAYAVLMPEPQRAPLVFASPHSGRRYPPQFLAAARLDAHALRRSEDSFVEELFESAPRHGCPLIHALFPRVWCDPNREPWELDPEMFDSELPAWVNAASPRVGAGLGTIARIVATGEPIYRRKLSFAEAEERIATCWRPYHEALAGLIAATRERFGLCLLIDCHSMPTLTAQGPLRPPEIILGDAHGTSASPSAVRRLEEAFLEAGFSVRRNDPYAGGYVTRHYGRPHHGVHAVQIEIARTLYMDEERIVRHGGFDALRDRLERVIATLATADWAMLERG</sequence>
<keyword evidence="2" id="KW-1185">Reference proteome</keyword>
<name>A0A975YIU4_9PROT</name>
<protein>
    <submittedName>
        <fullName evidence="1">N-formylglutamate amidohydrolase</fullName>
    </submittedName>
</protein>
<accession>A0A975YIU4</accession>
<reference evidence="1" key="1">
    <citation type="submission" date="2021-06" db="EMBL/GenBank/DDBJ databases">
        <title>Elioraea tepida, sp. nov., a moderately thermophilic aerobic anoxygenic phototrophic bacterium isolated from an alkaline siliceous hot spring mat community in Yellowstone National Park, WY, USA.</title>
        <authorList>
            <person name="Saini M.K."/>
            <person name="Yoshida S."/>
            <person name="Sebastian A."/>
            <person name="Hirose S."/>
            <person name="Hara E."/>
            <person name="Tamaki H."/>
            <person name="Soulier N.T."/>
            <person name="Albert I."/>
            <person name="Hanada S."/>
            <person name="Bryant D.A."/>
            <person name="Tank M."/>
        </authorList>
    </citation>
    <scope>NUCLEOTIDE SEQUENCE</scope>
    <source>
        <strain evidence="1">MS-P2</strain>
    </source>
</reference>
<dbReference type="AlphaFoldDB" id="A0A975YIU4"/>
<organism evidence="1 2">
    <name type="scientific">Elioraea tepida</name>
    <dbReference type="NCBI Taxonomy" id="2843330"/>
    <lineage>
        <taxon>Bacteria</taxon>
        <taxon>Pseudomonadati</taxon>
        <taxon>Pseudomonadota</taxon>
        <taxon>Alphaproteobacteria</taxon>
        <taxon>Acetobacterales</taxon>
        <taxon>Elioraeaceae</taxon>
        <taxon>Elioraea</taxon>
    </lineage>
</organism>
<proteinExistence type="predicted"/>
<dbReference type="Proteomes" id="UP000694001">
    <property type="component" value="Chromosome"/>
</dbReference>
<gene>
    <name evidence="1" type="ORF">KO353_12935</name>
</gene>
<dbReference type="KEGG" id="elio:KO353_12935"/>